<keyword evidence="1" id="KW-0472">Membrane</keyword>
<organism evidence="2">
    <name type="scientific">Vibrio lentus</name>
    <dbReference type="NCBI Taxonomy" id="136468"/>
    <lineage>
        <taxon>Bacteria</taxon>
        <taxon>Pseudomonadati</taxon>
        <taxon>Pseudomonadota</taxon>
        <taxon>Gammaproteobacteria</taxon>
        <taxon>Vibrionales</taxon>
        <taxon>Vibrionaceae</taxon>
        <taxon>Vibrio</taxon>
    </lineage>
</organism>
<keyword evidence="1" id="KW-1133">Transmembrane helix</keyword>
<accession>A0AB36XST6</accession>
<keyword evidence="1" id="KW-0812">Transmembrane</keyword>
<dbReference type="AlphaFoldDB" id="A0AB36XST6"/>
<dbReference type="EMBL" id="MCXM01000001">
    <property type="protein sequence ID" value="PMK50108.1"/>
    <property type="molecule type" value="Genomic_DNA"/>
</dbReference>
<sequence>MNSNGEVHHNIQHQNGSYFMTAICLIGNTLLLIVFVERIKFIYGVCQDGIGDKYRFKMFLLAILLLAME</sequence>
<feature type="transmembrane region" description="Helical" evidence="1">
    <location>
        <begin position="16"/>
        <end position="36"/>
    </location>
</feature>
<proteinExistence type="predicted"/>
<protein>
    <submittedName>
        <fullName evidence="2">Uncharacterized protein</fullName>
    </submittedName>
</protein>
<reference key="1">
    <citation type="submission" date="2016-07" db="EMBL/GenBank/DDBJ databases">
        <title>Nontailed viruses are major unrecognized killers of bacteria in the ocean.</title>
        <authorList>
            <person name="Kauffman K."/>
            <person name="Hussain F."/>
            <person name="Yang J."/>
            <person name="Arevalo P."/>
            <person name="Brown J."/>
            <person name="Cutler M."/>
            <person name="Kelly L."/>
            <person name="Polz M.F."/>
        </authorList>
    </citation>
    <scope>NUCLEOTIDE SEQUENCE [LARGE SCALE GENOMIC DNA]</scope>
    <source>
        <strain>10N.261.52.F7</strain>
    </source>
</reference>
<reference evidence="2" key="2">
    <citation type="submission" date="2016-07" db="EMBL/GenBank/DDBJ databases">
        <authorList>
            <person name="Kauffman K."/>
            <person name="Arevalo P."/>
            <person name="Polz M.F."/>
        </authorList>
    </citation>
    <scope>NUCLEOTIDE SEQUENCE</scope>
    <source>
        <strain evidence="2">10N.261.52.F7</strain>
    </source>
</reference>
<evidence type="ECO:0000313" key="2">
    <source>
        <dbReference type="EMBL" id="PMK50108.1"/>
    </source>
</evidence>
<comment type="caution">
    <text evidence="2">The sequence shown here is derived from an EMBL/GenBank/DDBJ whole genome shotgun (WGS) entry which is preliminary data.</text>
</comment>
<reference evidence="2" key="3">
    <citation type="journal article" date="2018" name="Nature">
        <title>A major lineage of non-tailed dsDNA viruses as unrecognized killers of marine bacteria.</title>
        <authorList>
            <person name="Kauffman K.M."/>
            <person name="Hussain F.A."/>
            <person name="Yang J."/>
            <person name="Arevalo P."/>
            <person name="Brown J.M."/>
            <person name="Chang W.K."/>
            <person name="VanInsberghe D."/>
            <person name="Elsherbini J."/>
            <person name="Sharma R.S."/>
            <person name="Cutler M.B."/>
            <person name="Kelly L."/>
            <person name="Polz M.F."/>
        </authorList>
    </citation>
    <scope>NUCLEOTIDE SEQUENCE</scope>
    <source>
        <strain evidence="2">10N.261.52.F7</strain>
    </source>
</reference>
<name>A0AB36XST6_9VIBR</name>
<gene>
    <name evidence="2" type="ORF">BCT99_01460</name>
</gene>
<evidence type="ECO:0000256" key="1">
    <source>
        <dbReference type="SAM" id="Phobius"/>
    </source>
</evidence>